<dbReference type="InterPro" id="IPR050639">
    <property type="entry name" value="SSR_resolvase"/>
</dbReference>
<dbReference type="Proteomes" id="UP001596142">
    <property type="component" value="Unassembled WGS sequence"/>
</dbReference>
<feature type="domain" description="Resolvase/invertase-type recombinase catalytic" evidence="6">
    <location>
        <begin position="19"/>
        <end position="152"/>
    </location>
</feature>
<dbReference type="SMART" id="SM00857">
    <property type="entry name" value="Resolvase"/>
    <property type="match status" value="1"/>
</dbReference>
<evidence type="ECO:0000313" key="8">
    <source>
        <dbReference type="Proteomes" id="UP001596142"/>
    </source>
</evidence>
<dbReference type="Gene3D" id="1.10.10.60">
    <property type="entry name" value="Homeodomain-like"/>
    <property type="match status" value="1"/>
</dbReference>
<evidence type="ECO:0000256" key="4">
    <source>
        <dbReference type="ARBA" id="ARBA00023172"/>
    </source>
</evidence>
<dbReference type="PROSITE" id="PS00397">
    <property type="entry name" value="RECOMBINASES_1"/>
    <property type="match status" value="1"/>
</dbReference>
<dbReference type="PANTHER" id="PTHR30461">
    <property type="entry name" value="DNA-INVERTASE FROM LAMBDOID PROPHAGE"/>
    <property type="match status" value="1"/>
</dbReference>
<evidence type="ECO:0000256" key="1">
    <source>
        <dbReference type="ARBA" id="ARBA00009913"/>
    </source>
</evidence>
<sequence length="200" mass="23112">MGSRVVPIDLFQNRDEKMTTFGYARVSSQDQNLHTQLEQLHDFGVDEIVSEKITGVSKKKEKLDTLIDRLQEEDILVVTRMDRLGRSTVQLLNLVEYLQEKNVHLVIMDMGIDTITPTGKFFLTVMSGFSELERSILKEKQRKGIELAKKEGKYRGRVKKYHDSHKGMNYAIKLYKEGNHTVSEICEITNVSRSSLYRNL</sequence>
<dbReference type="PROSITE" id="PS51736">
    <property type="entry name" value="RECOMBINASES_3"/>
    <property type="match status" value="1"/>
</dbReference>
<gene>
    <name evidence="7" type="ORF">ACFPU1_04135</name>
</gene>
<protein>
    <submittedName>
        <fullName evidence="7">Recombinase family protein</fullName>
    </submittedName>
</protein>
<keyword evidence="8" id="KW-1185">Reference proteome</keyword>
<dbReference type="PANTHER" id="PTHR30461:SF26">
    <property type="entry name" value="RESOLVASE HOMOLOG YNEB"/>
    <property type="match status" value="1"/>
</dbReference>
<reference evidence="8" key="1">
    <citation type="journal article" date="2019" name="Int. J. Syst. Evol. Microbiol.">
        <title>The Global Catalogue of Microorganisms (GCM) 10K type strain sequencing project: providing services to taxonomists for standard genome sequencing and annotation.</title>
        <authorList>
            <consortium name="The Broad Institute Genomics Platform"/>
            <consortium name="The Broad Institute Genome Sequencing Center for Infectious Disease"/>
            <person name="Wu L."/>
            <person name="Ma J."/>
        </authorList>
    </citation>
    <scope>NUCLEOTIDE SEQUENCE [LARGE SCALE GENOMIC DNA]</scope>
    <source>
        <strain evidence="8">CECT 7184</strain>
    </source>
</reference>
<evidence type="ECO:0000259" key="6">
    <source>
        <dbReference type="PROSITE" id="PS51736"/>
    </source>
</evidence>
<comment type="similarity">
    <text evidence="1">Belongs to the site-specific recombinase resolvase family.</text>
</comment>
<evidence type="ECO:0000256" key="5">
    <source>
        <dbReference type="PROSITE-ProRule" id="PRU10137"/>
    </source>
</evidence>
<keyword evidence="2" id="KW-0229">DNA integration</keyword>
<evidence type="ECO:0000313" key="7">
    <source>
        <dbReference type="EMBL" id="MFC5711956.1"/>
    </source>
</evidence>
<dbReference type="Pfam" id="PF00239">
    <property type="entry name" value="Resolvase"/>
    <property type="match status" value="1"/>
</dbReference>
<accession>A0ABW0YJX6</accession>
<dbReference type="InterPro" id="IPR006118">
    <property type="entry name" value="Recombinase_CS"/>
</dbReference>
<dbReference type="CDD" id="cd03768">
    <property type="entry name" value="SR_ResInv"/>
    <property type="match status" value="1"/>
</dbReference>
<comment type="caution">
    <text evidence="7">The sequence shown here is derived from an EMBL/GenBank/DDBJ whole genome shotgun (WGS) entry which is preliminary data.</text>
</comment>
<dbReference type="SUPFAM" id="SSF53041">
    <property type="entry name" value="Resolvase-like"/>
    <property type="match status" value="1"/>
</dbReference>
<feature type="active site" description="O-(5'-phospho-DNA)-serine intermediate" evidence="5">
    <location>
        <position position="27"/>
    </location>
</feature>
<dbReference type="InterPro" id="IPR036162">
    <property type="entry name" value="Resolvase-like_N_sf"/>
</dbReference>
<name>A0ABW0YJX6_9BACI</name>
<dbReference type="Pfam" id="PF02796">
    <property type="entry name" value="HTH_7"/>
    <property type="match status" value="1"/>
</dbReference>
<dbReference type="InterPro" id="IPR006119">
    <property type="entry name" value="Resolv_N"/>
</dbReference>
<evidence type="ECO:0000256" key="3">
    <source>
        <dbReference type="ARBA" id="ARBA00023125"/>
    </source>
</evidence>
<dbReference type="InterPro" id="IPR006120">
    <property type="entry name" value="Resolvase_HTH_dom"/>
</dbReference>
<dbReference type="EMBL" id="JBHSOZ010000003">
    <property type="protein sequence ID" value="MFC5711956.1"/>
    <property type="molecule type" value="Genomic_DNA"/>
</dbReference>
<proteinExistence type="inferred from homology"/>
<organism evidence="7 8">
    <name type="scientific">Thalassorhabdus alkalitolerans</name>
    <dbReference type="NCBI Taxonomy" id="2282697"/>
    <lineage>
        <taxon>Bacteria</taxon>
        <taxon>Bacillati</taxon>
        <taxon>Bacillota</taxon>
        <taxon>Bacilli</taxon>
        <taxon>Bacillales</taxon>
        <taxon>Bacillaceae</taxon>
        <taxon>Thalassorhabdus</taxon>
    </lineage>
</organism>
<dbReference type="RefSeq" id="WP_385938932.1">
    <property type="nucleotide sequence ID" value="NZ_JBHSOZ010000003.1"/>
</dbReference>
<keyword evidence="4" id="KW-0233">DNA recombination</keyword>
<evidence type="ECO:0000256" key="2">
    <source>
        <dbReference type="ARBA" id="ARBA00022908"/>
    </source>
</evidence>
<dbReference type="Gene3D" id="3.40.50.1390">
    <property type="entry name" value="Resolvase, N-terminal catalytic domain"/>
    <property type="match status" value="1"/>
</dbReference>
<keyword evidence="3" id="KW-0238">DNA-binding</keyword>